<dbReference type="Gene3D" id="1.10.4080.10">
    <property type="entry name" value="ADP-ribosylation/Crystallin J1"/>
    <property type="match status" value="1"/>
</dbReference>
<dbReference type="PANTHER" id="PTHR16222">
    <property type="entry name" value="ADP-RIBOSYLGLYCOHYDROLASE"/>
    <property type="match status" value="1"/>
</dbReference>
<dbReference type="OrthoDB" id="9798107at2"/>
<keyword evidence="3" id="KW-1185">Reference proteome</keyword>
<evidence type="ECO:0000313" key="2">
    <source>
        <dbReference type="EMBL" id="SHI96171.1"/>
    </source>
</evidence>
<dbReference type="GO" id="GO:0046872">
    <property type="term" value="F:metal ion binding"/>
    <property type="evidence" value="ECO:0007669"/>
    <property type="project" value="UniProtKB-KW"/>
</dbReference>
<dbReference type="InterPro" id="IPR050792">
    <property type="entry name" value="ADP-ribosylglycohydrolase"/>
</dbReference>
<dbReference type="PANTHER" id="PTHR16222:SF12">
    <property type="entry name" value="ADP-RIBOSYLGLYCOHYDROLASE-RELATED"/>
    <property type="match status" value="1"/>
</dbReference>
<dbReference type="AlphaFoldDB" id="A0A1M6FEQ9"/>
<feature type="binding site" evidence="1">
    <location>
        <position position="282"/>
    </location>
    <ligand>
        <name>Mg(2+)</name>
        <dbReference type="ChEBI" id="CHEBI:18420"/>
        <label>1</label>
    </ligand>
</feature>
<keyword evidence="2" id="KW-0378">Hydrolase</keyword>
<evidence type="ECO:0000313" key="3">
    <source>
        <dbReference type="Proteomes" id="UP000184442"/>
    </source>
</evidence>
<organism evidence="2 3">
    <name type="scientific">Lutispora thermophila DSM 19022</name>
    <dbReference type="NCBI Taxonomy" id="1122184"/>
    <lineage>
        <taxon>Bacteria</taxon>
        <taxon>Bacillati</taxon>
        <taxon>Bacillota</taxon>
        <taxon>Clostridia</taxon>
        <taxon>Lutisporales</taxon>
        <taxon>Lutisporaceae</taxon>
        <taxon>Lutispora</taxon>
    </lineage>
</organism>
<dbReference type="RefSeq" id="WP_073025992.1">
    <property type="nucleotide sequence ID" value="NZ_FQZS01000012.1"/>
</dbReference>
<dbReference type="SUPFAM" id="SSF101478">
    <property type="entry name" value="ADP-ribosylglycohydrolase"/>
    <property type="match status" value="1"/>
</dbReference>
<reference evidence="2 3" key="1">
    <citation type="submission" date="2016-11" db="EMBL/GenBank/DDBJ databases">
        <authorList>
            <person name="Jaros S."/>
            <person name="Januszkiewicz K."/>
            <person name="Wedrychowicz H."/>
        </authorList>
    </citation>
    <scope>NUCLEOTIDE SEQUENCE [LARGE SCALE GENOMIC DNA]</scope>
    <source>
        <strain evidence="2 3">DSM 19022</strain>
    </source>
</reference>
<sequence>MIDRAYGSLLGAAIGDAMGMPASFMSPEEINRIYGKITDFLKPAEEQIAHGSLKQGEITDDTEESLIISSVLIEAKRFDVDLFIKKMRNWAIERKMLESTVIGPSTRRFLEAIISGKDYKEVGKKGDTNGGAMRAMPIGIFNHGNIDKAVEDAIQSALPSHGSKPGVASTCAVAAAVAAGVEGGYTVKEVMEKALYAARRGEEAGFDIPAPSVAARIQLAMDIVDKNRSKSLEDICYELYRYIGSDMKSYESIPLSLGIFYAAQGDAGKGIIAAVNVGNDADTNASITGGICGAYSGTKYLKESWIEEIKARNKIDFIKIAKDLLMLS</sequence>
<feature type="binding site" evidence="1">
    <location>
        <position position="59"/>
    </location>
    <ligand>
        <name>Mg(2+)</name>
        <dbReference type="ChEBI" id="CHEBI:18420"/>
        <label>1</label>
    </ligand>
</feature>
<name>A0A1M6FEQ9_9FIRM</name>
<comment type="cofactor">
    <cofactor evidence="1">
        <name>Mg(2+)</name>
        <dbReference type="ChEBI" id="CHEBI:18420"/>
    </cofactor>
    <text evidence="1">Binds 2 magnesium ions per subunit.</text>
</comment>
<feature type="binding site" evidence="1">
    <location>
        <position position="60"/>
    </location>
    <ligand>
        <name>Mg(2+)</name>
        <dbReference type="ChEBI" id="CHEBI:18420"/>
        <label>1</label>
    </ligand>
</feature>
<protein>
    <submittedName>
        <fullName evidence="2">ADP-ribosylglycohydrolase</fullName>
    </submittedName>
</protein>
<dbReference type="InterPro" id="IPR005502">
    <property type="entry name" value="Ribosyl_crysJ1"/>
</dbReference>
<dbReference type="GO" id="GO:0016787">
    <property type="term" value="F:hydrolase activity"/>
    <property type="evidence" value="ECO:0007669"/>
    <property type="project" value="UniProtKB-KW"/>
</dbReference>
<dbReference type="Pfam" id="PF03747">
    <property type="entry name" value="ADP_ribosyl_GH"/>
    <property type="match status" value="1"/>
</dbReference>
<feature type="binding site" evidence="1">
    <location>
        <position position="61"/>
    </location>
    <ligand>
        <name>Mg(2+)</name>
        <dbReference type="ChEBI" id="CHEBI:18420"/>
        <label>1</label>
    </ligand>
</feature>
<dbReference type="STRING" id="1122184.SAMN02745176_01925"/>
<feature type="binding site" evidence="1">
    <location>
        <position position="283"/>
    </location>
    <ligand>
        <name>Mg(2+)</name>
        <dbReference type="ChEBI" id="CHEBI:18420"/>
        <label>1</label>
    </ligand>
</feature>
<gene>
    <name evidence="2" type="ORF">SAMN02745176_01925</name>
</gene>
<keyword evidence="1" id="KW-0479">Metal-binding</keyword>
<proteinExistence type="predicted"/>
<evidence type="ECO:0000256" key="1">
    <source>
        <dbReference type="PIRSR" id="PIRSR605502-1"/>
    </source>
</evidence>
<accession>A0A1M6FEQ9</accession>
<dbReference type="InterPro" id="IPR036705">
    <property type="entry name" value="Ribosyl_crysJ1_sf"/>
</dbReference>
<dbReference type="Proteomes" id="UP000184442">
    <property type="component" value="Unassembled WGS sequence"/>
</dbReference>
<keyword evidence="1" id="KW-0460">Magnesium</keyword>
<dbReference type="EMBL" id="FQZS01000012">
    <property type="protein sequence ID" value="SHI96171.1"/>
    <property type="molecule type" value="Genomic_DNA"/>
</dbReference>
<feature type="binding site" evidence="1">
    <location>
        <position position="280"/>
    </location>
    <ligand>
        <name>Mg(2+)</name>
        <dbReference type="ChEBI" id="CHEBI:18420"/>
        <label>1</label>
    </ligand>
</feature>